<dbReference type="SMART" id="SM00858">
    <property type="entry name" value="SAF"/>
    <property type="match status" value="1"/>
</dbReference>
<dbReference type="EMBL" id="BSFN01000009">
    <property type="protein sequence ID" value="GLK90257.1"/>
    <property type="molecule type" value="Genomic_DNA"/>
</dbReference>
<evidence type="ECO:0000313" key="9">
    <source>
        <dbReference type="EMBL" id="GLK90257.1"/>
    </source>
</evidence>
<keyword evidence="4" id="KW-0732">Signal</keyword>
<dbReference type="GO" id="GO:0044780">
    <property type="term" value="P:bacterial-type flagellum assembly"/>
    <property type="evidence" value="ECO:0007669"/>
    <property type="project" value="InterPro"/>
</dbReference>
<evidence type="ECO:0000256" key="6">
    <source>
        <dbReference type="ARBA" id="ARBA00025643"/>
    </source>
</evidence>
<evidence type="ECO:0000256" key="3">
    <source>
        <dbReference type="ARBA" id="ARBA00014754"/>
    </source>
</evidence>
<dbReference type="NCBIfam" id="TIGR03170">
    <property type="entry name" value="flgA_cterm"/>
    <property type="match status" value="1"/>
</dbReference>
<dbReference type="Gene3D" id="2.30.30.760">
    <property type="match status" value="1"/>
</dbReference>
<keyword evidence="7" id="KW-1005">Bacterial flagellum biogenesis</keyword>
<feature type="domain" description="SAF" evidence="8">
    <location>
        <begin position="1"/>
        <end position="63"/>
    </location>
</feature>
<sequence length="127" mass="13492">MPVVFAAVVLERGQGITAADVQLQPVNIAKASRGYFNQVEQVVGLSAKRRVREGQMLSPALLTGAVLVKRGQQVEIRATQDGIQARAVGEALANGQLGDVIRVKNLGSEKTIDAKVIEPGVVTSTFR</sequence>
<dbReference type="Proteomes" id="UP001143328">
    <property type="component" value="Unassembled WGS sequence"/>
</dbReference>
<gene>
    <name evidence="9" type="ORF">GCM10017655_33190</name>
</gene>
<dbReference type="CDD" id="cd11614">
    <property type="entry name" value="SAF_CpaB_FlgA_like"/>
    <property type="match status" value="1"/>
</dbReference>
<evidence type="ECO:0000256" key="2">
    <source>
        <dbReference type="ARBA" id="ARBA00010474"/>
    </source>
</evidence>
<evidence type="ECO:0000256" key="5">
    <source>
        <dbReference type="ARBA" id="ARBA00022764"/>
    </source>
</evidence>
<dbReference type="Pfam" id="PF13144">
    <property type="entry name" value="ChapFlgA"/>
    <property type="match status" value="1"/>
</dbReference>
<dbReference type="InterPro" id="IPR013974">
    <property type="entry name" value="SAF"/>
</dbReference>
<evidence type="ECO:0000256" key="7">
    <source>
        <dbReference type="RuleBase" id="RU362063"/>
    </source>
</evidence>
<organism evidence="9 10">
    <name type="scientific">Pseudomonas turukhanskensis</name>
    <dbReference type="NCBI Taxonomy" id="1806536"/>
    <lineage>
        <taxon>Bacteria</taxon>
        <taxon>Pseudomonadati</taxon>
        <taxon>Pseudomonadota</taxon>
        <taxon>Gammaproteobacteria</taxon>
        <taxon>Pseudomonadales</taxon>
        <taxon>Pseudomonadaceae</taxon>
        <taxon>Pseudomonas</taxon>
    </lineage>
</organism>
<comment type="function">
    <text evidence="6 7">Involved in the assembly process of the P-ring formation. It may associate with FlgF on the rod constituting a structure essential for the P-ring assembly or may act as a modulator protein for the P-ring assembly.</text>
</comment>
<evidence type="ECO:0000256" key="4">
    <source>
        <dbReference type="ARBA" id="ARBA00022729"/>
    </source>
</evidence>
<dbReference type="GO" id="GO:0042597">
    <property type="term" value="C:periplasmic space"/>
    <property type="evidence" value="ECO:0007669"/>
    <property type="project" value="UniProtKB-SubCell"/>
</dbReference>
<dbReference type="InterPro" id="IPR017585">
    <property type="entry name" value="SAF_FlgA"/>
</dbReference>
<dbReference type="InterPro" id="IPR039246">
    <property type="entry name" value="Flagellar_FlgA"/>
</dbReference>
<comment type="caution">
    <text evidence="9">The sequence shown here is derived from an EMBL/GenBank/DDBJ whole genome shotgun (WGS) entry which is preliminary data.</text>
</comment>
<protein>
    <recommendedName>
        <fullName evidence="3 7">Flagella basal body P-ring formation protein FlgA</fullName>
    </recommendedName>
</protein>
<evidence type="ECO:0000313" key="10">
    <source>
        <dbReference type="Proteomes" id="UP001143328"/>
    </source>
</evidence>
<keyword evidence="5 7" id="KW-0574">Periplasm</keyword>
<reference evidence="9" key="2">
    <citation type="submission" date="2023-01" db="EMBL/GenBank/DDBJ databases">
        <authorList>
            <person name="Sun Q."/>
            <person name="Evtushenko L."/>
        </authorList>
    </citation>
    <scope>NUCLEOTIDE SEQUENCE</scope>
    <source>
        <strain evidence="9">VKM B-2935</strain>
    </source>
</reference>
<proteinExistence type="inferred from homology"/>
<dbReference type="PANTHER" id="PTHR36307:SF1">
    <property type="entry name" value="FLAGELLA BASAL BODY P-RING FORMATION PROTEIN FLGA"/>
    <property type="match status" value="1"/>
</dbReference>
<dbReference type="PANTHER" id="PTHR36307">
    <property type="entry name" value="FLAGELLA BASAL BODY P-RING FORMATION PROTEIN FLGA"/>
    <property type="match status" value="1"/>
</dbReference>
<comment type="similarity">
    <text evidence="2 7">Belongs to the FlgA family.</text>
</comment>
<evidence type="ECO:0000256" key="1">
    <source>
        <dbReference type="ARBA" id="ARBA00004418"/>
    </source>
</evidence>
<accession>A0A9W6K7J2</accession>
<name>A0A9W6K7J2_9PSED</name>
<comment type="subcellular location">
    <subcellularLocation>
        <location evidence="1 7">Periplasm</location>
    </subcellularLocation>
</comment>
<evidence type="ECO:0000259" key="8">
    <source>
        <dbReference type="SMART" id="SM00858"/>
    </source>
</evidence>
<dbReference type="AlphaFoldDB" id="A0A9W6K7J2"/>
<keyword evidence="10" id="KW-1185">Reference proteome</keyword>
<dbReference type="Gene3D" id="3.90.1210.10">
    <property type="entry name" value="Antifreeze-like/N-acetylneuraminic acid synthase C-terminal domain"/>
    <property type="match status" value="1"/>
</dbReference>
<reference evidence="9" key="1">
    <citation type="journal article" date="2014" name="Int. J. Syst. Evol. Microbiol.">
        <title>Complete genome sequence of Corynebacterium casei LMG S-19264T (=DSM 44701T), isolated from a smear-ripened cheese.</title>
        <authorList>
            <consortium name="US DOE Joint Genome Institute (JGI-PGF)"/>
            <person name="Walter F."/>
            <person name="Albersmeier A."/>
            <person name="Kalinowski J."/>
            <person name="Ruckert C."/>
        </authorList>
    </citation>
    <scope>NUCLEOTIDE SEQUENCE</scope>
    <source>
        <strain evidence="9">VKM B-2935</strain>
    </source>
</reference>